<gene>
    <name evidence="1" type="ORF">POL67_48555</name>
</gene>
<dbReference type="EMBL" id="JAQNDO010000001">
    <property type="protein sequence ID" value="MDC0749276.1"/>
    <property type="molecule type" value="Genomic_DNA"/>
</dbReference>
<evidence type="ECO:0000313" key="2">
    <source>
        <dbReference type="Proteomes" id="UP001221411"/>
    </source>
</evidence>
<comment type="caution">
    <text evidence="1">The sequence shown here is derived from an EMBL/GenBank/DDBJ whole genome shotgun (WGS) entry which is preliminary data.</text>
</comment>
<dbReference type="Proteomes" id="UP001221411">
    <property type="component" value="Unassembled WGS sequence"/>
</dbReference>
<dbReference type="RefSeq" id="WP_271928940.1">
    <property type="nucleotide sequence ID" value="NZ_JAQNDO010000001.1"/>
</dbReference>
<proteinExistence type="predicted"/>
<keyword evidence="2" id="KW-1185">Reference proteome</keyword>
<evidence type="ECO:0000313" key="1">
    <source>
        <dbReference type="EMBL" id="MDC0749276.1"/>
    </source>
</evidence>
<name>A0ABT5F847_9BACT</name>
<organism evidence="1 2">
    <name type="scientific">Polyangium mundeleinium</name>
    <dbReference type="NCBI Taxonomy" id="2995306"/>
    <lineage>
        <taxon>Bacteria</taxon>
        <taxon>Pseudomonadati</taxon>
        <taxon>Myxococcota</taxon>
        <taxon>Polyangia</taxon>
        <taxon>Polyangiales</taxon>
        <taxon>Polyangiaceae</taxon>
        <taxon>Polyangium</taxon>
    </lineage>
</organism>
<sequence>MFTSPSDIETIPGFMDWFVGEPDASRGAPADVVEMHGMGCTFSRSLPEEERAEVLGFWGRHVDAHKEYRLVGTLSMPLAEISAERIDEIRTSVYGIELAGGYGGRWPNLESTVILYLGARRDVAEKKLAALGPSLFGRQIVDRDGECLLIGLLQIPLRESSGTTAEVERYLDLTRKVIRNVELDAPPRFFAELSMIFDERAAAEAMRPRFGALGLGTKVVEVVHASARPKVVAWQYGWLAKAGRVEARMTERGSWWNRLFRR</sequence>
<protein>
    <submittedName>
        <fullName evidence="1">Uncharacterized protein</fullName>
    </submittedName>
</protein>
<accession>A0ABT5F847</accession>
<reference evidence="1 2" key="1">
    <citation type="submission" date="2022-11" db="EMBL/GenBank/DDBJ databases">
        <title>Minimal conservation of predation-associated metabolite biosynthetic gene clusters underscores biosynthetic potential of Myxococcota including descriptions for ten novel species: Archangium lansinium sp. nov., Myxococcus landrumus sp. nov., Nannocystis bai.</title>
        <authorList>
            <person name="Ahearne A."/>
            <person name="Stevens C."/>
            <person name="Dowd S."/>
        </authorList>
    </citation>
    <scope>NUCLEOTIDE SEQUENCE [LARGE SCALE GENOMIC DNA]</scope>
    <source>
        <strain evidence="1 2">RJM3</strain>
    </source>
</reference>